<sequence length="60" mass="6490">MSKSYWAFLKGNQDFAKLWIGQIASRLGDGIYVVALAMLVLKYMGGAELGIVMASYSLAA</sequence>
<comment type="caution">
    <text evidence="2">The sequence shown here is derived from an EMBL/GenBank/DDBJ whole genome shotgun (WGS) entry which is preliminary data.</text>
</comment>
<evidence type="ECO:0008006" key="4">
    <source>
        <dbReference type="Google" id="ProtNLM"/>
    </source>
</evidence>
<gene>
    <name evidence="2" type="ORF">AKJ52_02900</name>
</gene>
<evidence type="ECO:0000256" key="1">
    <source>
        <dbReference type="SAM" id="Phobius"/>
    </source>
</evidence>
<dbReference type="EMBL" id="LHYF01000064">
    <property type="protein sequence ID" value="KXB05882.1"/>
    <property type="molecule type" value="Genomic_DNA"/>
</dbReference>
<dbReference type="AlphaFoldDB" id="A0A133VHH0"/>
<evidence type="ECO:0000313" key="3">
    <source>
        <dbReference type="Proteomes" id="UP000070404"/>
    </source>
</evidence>
<reference evidence="2 3" key="1">
    <citation type="journal article" date="2016" name="Sci. Rep.">
        <title>Metabolic traits of an uncultured archaeal lineage -MSBL1- from brine pools of the Red Sea.</title>
        <authorList>
            <person name="Mwirichia R."/>
            <person name="Alam I."/>
            <person name="Rashid M."/>
            <person name="Vinu M."/>
            <person name="Ba-Alawi W."/>
            <person name="Anthony Kamau A."/>
            <person name="Kamanda Ngugi D."/>
            <person name="Goker M."/>
            <person name="Klenk H.P."/>
            <person name="Bajic V."/>
            <person name="Stingl U."/>
        </authorList>
    </citation>
    <scope>NUCLEOTIDE SEQUENCE [LARGE SCALE GENOMIC DNA]</scope>
    <source>
        <strain evidence="2">SCGC-AAA382C18</strain>
    </source>
</reference>
<name>A0A133VHH0_9EURY</name>
<keyword evidence="1" id="KW-0472">Membrane</keyword>
<evidence type="ECO:0000313" key="2">
    <source>
        <dbReference type="EMBL" id="KXB05882.1"/>
    </source>
</evidence>
<feature type="non-terminal residue" evidence="2">
    <location>
        <position position="60"/>
    </location>
</feature>
<accession>A0A133VHH0</accession>
<keyword evidence="3" id="KW-1185">Reference proteome</keyword>
<feature type="transmembrane region" description="Helical" evidence="1">
    <location>
        <begin position="31"/>
        <end position="59"/>
    </location>
</feature>
<keyword evidence="1" id="KW-1133">Transmembrane helix</keyword>
<protein>
    <recommendedName>
        <fullName evidence="4">MFS transporter</fullName>
    </recommendedName>
</protein>
<dbReference type="Proteomes" id="UP000070404">
    <property type="component" value="Unassembled WGS sequence"/>
</dbReference>
<organism evidence="2 3">
    <name type="scientific">candidate division MSBL1 archaeon SCGC-AAA382C18</name>
    <dbReference type="NCBI Taxonomy" id="1698281"/>
    <lineage>
        <taxon>Archaea</taxon>
        <taxon>Methanobacteriati</taxon>
        <taxon>Methanobacteriota</taxon>
        <taxon>candidate division MSBL1</taxon>
    </lineage>
</organism>
<proteinExistence type="predicted"/>
<keyword evidence="1" id="KW-0812">Transmembrane</keyword>